<proteinExistence type="predicted"/>
<protein>
    <submittedName>
        <fullName evidence="2">Uncharacterized protein</fullName>
    </submittedName>
</protein>
<keyword evidence="1" id="KW-0472">Membrane</keyword>
<keyword evidence="3" id="KW-1185">Reference proteome</keyword>
<comment type="caution">
    <text evidence="2">The sequence shown here is derived from an EMBL/GenBank/DDBJ whole genome shotgun (WGS) entry which is preliminary data.</text>
</comment>
<gene>
    <name evidence="2" type="ORF">J2S03_000386</name>
</gene>
<evidence type="ECO:0000313" key="2">
    <source>
        <dbReference type="EMBL" id="MDQ0188582.1"/>
    </source>
</evidence>
<keyword evidence="1" id="KW-1133">Transmembrane helix</keyword>
<feature type="transmembrane region" description="Helical" evidence="1">
    <location>
        <begin position="6"/>
        <end position="27"/>
    </location>
</feature>
<keyword evidence="1" id="KW-0812">Transmembrane</keyword>
<dbReference type="RefSeq" id="WP_274455979.1">
    <property type="nucleotide sequence ID" value="NZ_CP067097.1"/>
</dbReference>
<accession>A0ABT9XEG6</accession>
<dbReference type="Proteomes" id="UP001232973">
    <property type="component" value="Unassembled WGS sequence"/>
</dbReference>
<sequence>MSRVRLIPIVFIVLITLGVLFGGYQAYRHLNFINPLQSKIEQNQAVSSVQIVSGSPNVIRVTLKPVADLNDHDLQTTYHNLVNTVRSTVGGSVDLTIVDHRGAALYSDYEDMQPTIQQGLRMGTYTEMIAAVKKMAAKDKIQARFTMDQQNLYVQLWSSKYYLYDVVPYQNQSSQGGGAS</sequence>
<organism evidence="2 3">
    <name type="scientific">Alicyclobacillus cycloheptanicus</name>
    <dbReference type="NCBI Taxonomy" id="1457"/>
    <lineage>
        <taxon>Bacteria</taxon>
        <taxon>Bacillati</taxon>
        <taxon>Bacillota</taxon>
        <taxon>Bacilli</taxon>
        <taxon>Bacillales</taxon>
        <taxon>Alicyclobacillaceae</taxon>
        <taxon>Alicyclobacillus</taxon>
    </lineage>
</organism>
<evidence type="ECO:0000256" key="1">
    <source>
        <dbReference type="SAM" id="Phobius"/>
    </source>
</evidence>
<evidence type="ECO:0000313" key="3">
    <source>
        <dbReference type="Proteomes" id="UP001232973"/>
    </source>
</evidence>
<name>A0ABT9XEG6_9BACL</name>
<dbReference type="EMBL" id="JAUSTP010000001">
    <property type="protein sequence ID" value="MDQ0188582.1"/>
    <property type="molecule type" value="Genomic_DNA"/>
</dbReference>
<reference evidence="2 3" key="1">
    <citation type="submission" date="2023-07" db="EMBL/GenBank/DDBJ databases">
        <title>Genomic Encyclopedia of Type Strains, Phase IV (KMG-IV): sequencing the most valuable type-strain genomes for metagenomic binning, comparative biology and taxonomic classification.</title>
        <authorList>
            <person name="Goeker M."/>
        </authorList>
    </citation>
    <scope>NUCLEOTIDE SEQUENCE [LARGE SCALE GENOMIC DNA]</scope>
    <source>
        <strain evidence="2 3">DSM 4006</strain>
    </source>
</reference>